<keyword evidence="1" id="KW-0472">Membrane</keyword>
<feature type="transmembrane region" description="Helical" evidence="1">
    <location>
        <begin position="68"/>
        <end position="88"/>
    </location>
</feature>
<name>A0A6J7FQD7_9ZZZZ</name>
<dbReference type="AlphaFoldDB" id="A0A6J7FQD7"/>
<dbReference type="EMBL" id="CAFBMC010000034">
    <property type="protein sequence ID" value="CAB4897786.1"/>
    <property type="molecule type" value="Genomic_DNA"/>
</dbReference>
<sequence length="103" mass="10943">MAKGSVQSINVLLAKAALLLSAVMALGISLQPTLQDLARDTVPSDPYGGFIQSMEAIDNGLVSLVSWIPAYQVVVPLTCLASIVWLLVAKSRDVERNKPVPPT</sequence>
<feature type="transmembrane region" description="Helical" evidence="1">
    <location>
        <begin position="12"/>
        <end position="30"/>
    </location>
</feature>
<evidence type="ECO:0000313" key="2">
    <source>
        <dbReference type="EMBL" id="CAB4897786.1"/>
    </source>
</evidence>
<keyword evidence="1" id="KW-1133">Transmembrane helix</keyword>
<accession>A0A6J7FQD7</accession>
<evidence type="ECO:0000256" key="1">
    <source>
        <dbReference type="SAM" id="Phobius"/>
    </source>
</evidence>
<protein>
    <submittedName>
        <fullName evidence="2">Unannotated protein</fullName>
    </submittedName>
</protein>
<gene>
    <name evidence="2" type="ORF">UFOPK3495_00788</name>
</gene>
<reference evidence="2" key="1">
    <citation type="submission" date="2020-05" db="EMBL/GenBank/DDBJ databases">
        <authorList>
            <person name="Chiriac C."/>
            <person name="Salcher M."/>
            <person name="Ghai R."/>
            <person name="Kavagutti S V."/>
        </authorList>
    </citation>
    <scope>NUCLEOTIDE SEQUENCE</scope>
</reference>
<organism evidence="2">
    <name type="scientific">freshwater metagenome</name>
    <dbReference type="NCBI Taxonomy" id="449393"/>
    <lineage>
        <taxon>unclassified sequences</taxon>
        <taxon>metagenomes</taxon>
        <taxon>ecological metagenomes</taxon>
    </lineage>
</organism>
<proteinExistence type="predicted"/>
<keyword evidence="1" id="KW-0812">Transmembrane</keyword>